<sequence length="130" mass="13625">LKPVLGDAAPVTISIGLFAAGLSSAIASPTGAAATISSLLGWKGGMESKKYKYVFTLIIIVGIITSALGFEPLQVLLVAQALNGIILPVIAILIFIIINKKNLMGHYVNTIWLNIIGGFVVLVVSFLGLY</sequence>
<evidence type="ECO:0000256" key="5">
    <source>
        <dbReference type="SAM" id="Phobius"/>
    </source>
</evidence>
<comment type="subcellular location">
    <subcellularLocation>
        <location evidence="1">Membrane</location>
        <topology evidence="1">Multi-pass membrane protein</topology>
    </subcellularLocation>
</comment>
<evidence type="ECO:0000313" key="6">
    <source>
        <dbReference type="EMBL" id="PTI56945.1"/>
    </source>
</evidence>
<evidence type="ECO:0000313" key="7">
    <source>
        <dbReference type="Proteomes" id="UP000240859"/>
    </source>
</evidence>
<keyword evidence="4 5" id="KW-0472">Membrane</keyword>
<keyword evidence="7" id="KW-1185">Reference proteome</keyword>
<dbReference type="Proteomes" id="UP000240859">
    <property type="component" value="Unassembled WGS sequence"/>
</dbReference>
<feature type="transmembrane region" description="Helical" evidence="5">
    <location>
        <begin position="110"/>
        <end position="129"/>
    </location>
</feature>
<dbReference type="Pfam" id="PF01566">
    <property type="entry name" value="Nramp"/>
    <property type="match status" value="1"/>
</dbReference>
<dbReference type="RefSeq" id="WP_142401422.1">
    <property type="nucleotide sequence ID" value="NZ_PZFR01000520.1"/>
</dbReference>
<gene>
    <name evidence="6" type="ORF">BU057_15560</name>
</gene>
<evidence type="ECO:0000256" key="3">
    <source>
        <dbReference type="ARBA" id="ARBA00022989"/>
    </source>
</evidence>
<feature type="transmembrane region" description="Helical" evidence="5">
    <location>
        <begin position="76"/>
        <end position="98"/>
    </location>
</feature>
<protein>
    <submittedName>
        <fullName evidence="6">Manganese transporter</fullName>
    </submittedName>
</protein>
<comment type="caution">
    <text evidence="6">The sequence shown here is derived from an EMBL/GenBank/DDBJ whole genome shotgun (WGS) entry which is preliminary data.</text>
</comment>
<keyword evidence="2 5" id="KW-0812">Transmembrane</keyword>
<accession>A0ABX5IHQ8</accession>
<feature type="transmembrane region" description="Helical" evidence="5">
    <location>
        <begin position="12"/>
        <end position="41"/>
    </location>
</feature>
<name>A0ABX5IHQ8_9STAP</name>
<evidence type="ECO:0000256" key="4">
    <source>
        <dbReference type="ARBA" id="ARBA00023136"/>
    </source>
</evidence>
<evidence type="ECO:0000256" key="2">
    <source>
        <dbReference type="ARBA" id="ARBA00022692"/>
    </source>
</evidence>
<reference evidence="6 7" key="1">
    <citation type="journal article" date="2016" name="Front. Microbiol.">
        <title>Comprehensive Phylogenetic Analysis of Bovine Non-aureus Staphylococci Species Based on Whole-Genome Sequencing.</title>
        <authorList>
            <person name="Naushad S."/>
            <person name="Barkema H.W."/>
            <person name="Luby C."/>
            <person name="Condas L.A."/>
            <person name="Nobrega D.B."/>
            <person name="Carson D.A."/>
            <person name="De Buck J."/>
        </authorList>
    </citation>
    <scope>NUCLEOTIDE SEQUENCE [LARGE SCALE GENOMIC DNA]</scope>
    <source>
        <strain evidence="6 7">SNUC 1084</strain>
    </source>
</reference>
<feature type="non-terminal residue" evidence="6">
    <location>
        <position position="1"/>
    </location>
</feature>
<keyword evidence="3 5" id="KW-1133">Transmembrane helix</keyword>
<proteinExistence type="predicted"/>
<feature type="transmembrane region" description="Helical" evidence="5">
    <location>
        <begin position="53"/>
        <end position="70"/>
    </location>
</feature>
<evidence type="ECO:0000256" key="1">
    <source>
        <dbReference type="ARBA" id="ARBA00004141"/>
    </source>
</evidence>
<dbReference type="InterPro" id="IPR001046">
    <property type="entry name" value="NRAMP_fam"/>
</dbReference>
<dbReference type="EMBL" id="PZFR01000520">
    <property type="protein sequence ID" value="PTI56945.1"/>
    <property type="molecule type" value="Genomic_DNA"/>
</dbReference>
<feature type="non-terminal residue" evidence="6">
    <location>
        <position position="130"/>
    </location>
</feature>
<organism evidence="6 7">
    <name type="scientific">Staphylococcus succinus</name>
    <dbReference type="NCBI Taxonomy" id="61015"/>
    <lineage>
        <taxon>Bacteria</taxon>
        <taxon>Bacillati</taxon>
        <taxon>Bacillota</taxon>
        <taxon>Bacilli</taxon>
        <taxon>Bacillales</taxon>
        <taxon>Staphylococcaceae</taxon>
        <taxon>Staphylococcus</taxon>
    </lineage>
</organism>